<dbReference type="PANTHER" id="PTHR13243:SF1">
    <property type="entry name" value="NUCLEOLAR PROTEIN 16"/>
    <property type="match status" value="1"/>
</dbReference>
<dbReference type="GO" id="GO:0005730">
    <property type="term" value="C:nucleolus"/>
    <property type="evidence" value="ECO:0007669"/>
    <property type="project" value="UniProtKB-SubCell"/>
</dbReference>
<dbReference type="Proteomes" id="UP000010422">
    <property type="component" value="Unassembled WGS sequence"/>
</dbReference>
<feature type="compositionally biased region" description="Basic and acidic residues" evidence="6">
    <location>
        <begin position="128"/>
        <end position="139"/>
    </location>
</feature>
<dbReference type="PANTHER" id="PTHR13243">
    <property type="entry name" value="HSPC111 PROTEIN-RELATED"/>
    <property type="match status" value="1"/>
</dbReference>
<dbReference type="GO" id="GO:0042273">
    <property type="term" value="P:ribosomal large subunit biogenesis"/>
    <property type="evidence" value="ECO:0007669"/>
    <property type="project" value="TreeGrafter"/>
</dbReference>
<dbReference type="VEuPathDB" id="FungiDB:PNEJI1_003269"/>
<gene>
    <name evidence="7" type="ORF">PNEJI1_003269</name>
</gene>
<feature type="compositionally biased region" description="Basic residues" evidence="6">
    <location>
        <begin position="143"/>
        <end position="155"/>
    </location>
</feature>
<dbReference type="AlphaFoldDB" id="L0PE87"/>
<comment type="function">
    <text evidence="1">Involved in the biogenesis of the 60S ribosomal subunit.</text>
</comment>
<sequence length="329" mass="38009">MLLAKKGIKQRKREKKERKKTLEKWLFLFEKKRGGEPSKYAEKTAPQAYLYRKRKRIAAGVSKAASGAVSGEKIGPDIASVEVPAVSELPLKTPTEQRFEEIWRKRMDERVQKTAAKSHRERVAEFNKKLSELSEHNDIPKSNNKKKKRISKKHQPLSINFGPILSENWDKKKTLKENYAHLGLIAKPNNEKCIFGKKYSTKTSLLNKNDNSKLQPNEAQIQRDNEGNVIEIIYGKQRKFDDTSDSDITTEKMAPKTEVIRELKEKAEKSTKVDRKLSKNETIFLEKLIDRYGDDIDAMTKDIKLNAMQQTAGDLRRKIKKLNKEKKQS</sequence>
<dbReference type="InParanoid" id="L0PE87"/>
<comment type="subcellular location">
    <subcellularLocation>
        <location evidence="2">Nucleus</location>
        <location evidence="2">Nucleolus</location>
    </subcellularLocation>
</comment>
<dbReference type="FunCoup" id="L0PE87">
    <property type="interactions" value="87"/>
</dbReference>
<organism evidence="8">
    <name type="scientific">Pneumocystis jirovecii</name>
    <name type="common">Human pneumocystis pneumonia agent</name>
    <dbReference type="NCBI Taxonomy" id="42068"/>
    <lineage>
        <taxon>Eukaryota</taxon>
        <taxon>Fungi</taxon>
        <taxon>Dikarya</taxon>
        <taxon>Ascomycota</taxon>
        <taxon>Taphrinomycotina</taxon>
        <taxon>Pneumocystomycetes</taxon>
        <taxon>Pneumocystaceae</taxon>
        <taxon>Pneumocystis</taxon>
    </lineage>
</organism>
<reference evidence="7 8" key="1">
    <citation type="journal article" date="2012" name="MBio">
        <title>De novo assembly of the Pneumocystis jirovecii genome from a single bronchoalveolar lavage fluid specimen from a patient.</title>
        <authorList>
            <person name="Cisse O.H."/>
            <person name="Pagni M."/>
            <person name="Hauser P.M."/>
        </authorList>
    </citation>
    <scope>NUCLEOTIDE SEQUENCE [LARGE SCALE GENOMIC DNA]</scope>
    <source>
        <strain evidence="7 8">SE8</strain>
    </source>
</reference>
<evidence type="ECO:0000256" key="2">
    <source>
        <dbReference type="ARBA" id="ARBA00004604"/>
    </source>
</evidence>
<dbReference type="Pfam" id="PF09420">
    <property type="entry name" value="Nop16"/>
    <property type="match status" value="1"/>
</dbReference>
<evidence type="ECO:0000313" key="7">
    <source>
        <dbReference type="EMBL" id="CCJ29930.1"/>
    </source>
</evidence>
<evidence type="ECO:0000256" key="6">
    <source>
        <dbReference type="SAM" id="MobiDB-lite"/>
    </source>
</evidence>
<dbReference type="EMBL" id="CAKM01000225">
    <property type="protein sequence ID" value="CCJ29930.1"/>
    <property type="molecule type" value="Genomic_DNA"/>
</dbReference>
<accession>L0PE87</accession>
<feature type="region of interest" description="Disordered" evidence="6">
    <location>
        <begin position="128"/>
        <end position="155"/>
    </location>
</feature>
<comment type="caution">
    <text evidence="7">The sequence shown here is derived from an EMBL/GenBank/DDBJ whole genome shotgun (WGS) entry which is preliminary data.</text>
</comment>
<name>L0PE87_PNEJI</name>
<keyword evidence="5" id="KW-0539">Nucleus</keyword>
<protein>
    <recommendedName>
        <fullName evidence="4">Nucleolar protein 16</fullName>
    </recommendedName>
</protein>
<evidence type="ECO:0000256" key="3">
    <source>
        <dbReference type="ARBA" id="ARBA00008479"/>
    </source>
</evidence>
<proteinExistence type="inferred from homology"/>
<evidence type="ECO:0000256" key="1">
    <source>
        <dbReference type="ARBA" id="ARBA00002889"/>
    </source>
</evidence>
<evidence type="ECO:0000313" key="8">
    <source>
        <dbReference type="Proteomes" id="UP000010422"/>
    </source>
</evidence>
<comment type="similarity">
    <text evidence="3">Belongs to the NOP16 family.</text>
</comment>
<evidence type="ECO:0000256" key="4">
    <source>
        <dbReference type="ARBA" id="ARBA00015522"/>
    </source>
</evidence>
<dbReference type="STRING" id="1209962.L0PE87"/>
<evidence type="ECO:0000256" key="5">
    <source>
        <dbReference type="ARBA" id="ARBA00023242"/>
    </source>
</evidence>
<dbReference type="InterPro" id="IPR019002">
    <property type="entry name" value="Ribosome_biogenesis_Nop16"/>
</dbReference>